<sequence length="430" mass="46311">MSIITVQIGQCGNQIGTQLFSTIYDDIFSKDTGIQASKNEDYMDAALNRFFSCEGSVPEARAVMVDMEQKVISQAVSAAKRTGRWRFASGQQYVRGSGSGNNWARGFAAHGPRASDAVLDMLRHESEKCDRADGFLFATSLAGGTGSGVGARLCARVREEHPRAVVVCHAVAPYAAGEVAVQSYNALLTLASLRRGGADAVVLSANDDLHAVCATTPRGGGGREPVSFDDLNAVACRQLAAALLPAEGAPPSLSDVVDALAPHADYRLLSMRHAPQPTAAALPFTEVAWTPLLRRLRRMHAATSARDEGFERESGRVRSVADLLTVRGDGADDADCDAIADHRGAVWAPPGERVRVRRCRRRYGGLRRSAVLVSNSQAVLGTVEGITEKAWRLFASRAYLHQYVACGLTEDDFVQSFADVEQVIHSYRHL</sequence>
<comment type="similarity">
    <text evidence="4 14">Belongs to the tubulin family.</text>
</comment>
<evidence type="ECO:0000256" key="14">
    <source>
        <dbReference type="RuleBase" id="RU000352"/>
    </source>
</evidence>
<keyword evidence="11" id="KW-0966">Cell projection</keyword>
<keyword evidence="7 14" id="KW-0547">Nucleotide-binding</keyword>
<dbReference type="PROSITE" id="PS00227">
    <property type="entry name" value="TUBULIN"/>
    <property type="match status" value="1"/>
</dbReference>
<dbReference type="RefSeq" id="XP_014670376.1">
    <property type="nucleotide sequence ID" value="XM_014814890.1"/>
</dbReference>
<name>A0ABM1EDV5_PRICU</name>
<accession>A0ABM1EDV5</accession>
<evidence type="ECO:0000256" key="7">
    <source>
        <dbReference type="ARBA" id="ARBA00022741"/>
    </source>
</evidence>
<dbReference type="InterPro" id="IPR008280">
    <property type="entry name" value="Tub_FtsZ_C"/>
</dbReference>
<dbReference type="SUPFAM" id="SSF52490">
    <property type="entry name" value="Tubulin nucleotide-binding domain-like"/>
    <property type="match status" value="1"/>
</dbReference>
<dbReference type="CDD" id="cd02189">
    <property type="entry name" value="delta_zeta_tubulin-like"/>
    <property type="match status" value="1"/>
</dbReference>
<evidence type="ECO:0000256" key="1">
    <source>
        <dbReference type="ARBA" id="ARBA00004114"/>
    </source>
</evidence>
<dbReference type="PRINTS" id="PR01161">
    <property type="entry name" value="TUBULIN"/>
</dbReference>
<evidence type="ECO:0000256" key="12">
    <source>
        <dbReference type="ARBA" id="ARBA00030594"/>
    </source>
</evidence>
<evidence type="ECO:0000256" key="13">
    <source>
        <dbReference type="ARBA" id="ARBA00046149"/>
    </source>
</evidence>
<keyword evidence="9 14" id="KW-0342">GTP-binding</keyword>
<evidence type="ECO:0000256" key="3">
    <source>
        <dbReference type="ARBA" id="ARBA00004138"/>
    </source>
</evidence>
<dbReference type="SMART" id="SM00864">
    <property type="entry name" value="Tubulin"/>
    <property type="match status" value="1"/>
</dbReference>
<comment type="function">
    <text evidence="13">Acts as a positive regulator of hedgehog signaling and regulates ciliary function.</text>
</comment>
<proteinExistence type="inferred from homology"/>
<protein>
    <recommendedName>
        <fullName evidence="5">Tubulin delta chain</fullName>
    </recommendedName>
    <alternativeName>
        <fullName evidence="12">Delta-tubulin</fullName>
    </alternativeName>
</protein>
<evidence type="ECO:0000256" key="6">
    <source>
        <dbReference type="ARBA" id="ARBA00022701"/>
    </source>
</evidence>
<organism evidence="16 17">
    <name type="scientific">Priapulus caudatus</name>
    <name type="common">Priapulid worm</name>
    <dbReference type="NCBI Taxonomy" id="37621"/>
    <lineage>
        <taxon>Eukaryota</taxon>
        <taxon>Metazoa</taxon>
        <taxon>Ecdysozoa</taxon>
        <taxon>Scalidophora</taxon>
        <taxon>Priapulida</taxon>
        <taxon>Priapulimorpha</taxon>
        <taxon>Priapulimorphida</taxon>
        <taxon>Priapulidae</taxon>
        <taxon>Priapulus</taxon>
    </lineage>
</organism>
<keyword evidence="16" id="KW-1185">Reference proteome</keyword>
<gene>
    <name evidence="17" type="primary">LOC106811315</name>
</gene>
<evidence type="ECO:0000256" key="2">
    <source>
        <dbReference type="ARBA" id="ARBA00004123"/>
    </source>
</evidence>
<dbReference type="PANTHER" id="PTHR11588">
    <property type="entry name" value="TUBULIN"/>
    <property type="match status" value="1"/>
</dbReference>
<comment type="subcellular location">
    <subcellularLocation>
        <location evidence="3">Cell projection</location>
        <location evidence="3">Cilium</location>
    </subcellularLocation>
    <subcellularLocation>
        <location evidence="1">Cytoplasm</location>
        <location evidence="1">Cytoskeleton</location>
        <location evidence="1">Microtubule organizing center</location>
        <location evidence="1">Centrosome</location>
        <location evidence="1">Centriole</location>
    </subcellularLocation>
    <subcellularLocation>
        <location evidence="2">Nucleus</location>
    </subcellularLocation>
</comment>
<dbReference type="Pfam" id="PF00091">
    <property type="entry name" value="Tubulin"/>
    <property type="match status" value="1"/>
</dbReference>
<dbReference type="InterPro" id="IPR000217">
    <property type="entry name" value="Tubulin"/>
</dbReference>
<evidence type="ECO:0000256" key="10">
    <source>
        <dbReference type="ARBA" id="ARBA00023242"/>
    </source>
</evidence>
<dbReference type="InterPro" id="IPR036525">
    <property type="entry name" value="Tubulin/FtsZ_GTPase_sf"/>
</dbReference>
<dbReference type="InterPro" id="IPR017975">
    <property type="entry name" value="Tubulin_CS"/>
</dbReference>
<keyword evidence="8" id="KW-0970">Cilium biogenesis/degradation</keyword>
<dbReference type="PRINTS" id="PR01224">
    <property type="entry name" value="DELTATUBULIN"/>
</dbReference>
<evidence type="ECO:0000259" key="15">
    <source>
        <dbReference type="SMART" id="SM00864"/>
    </source>
</evidence>
<reference evidence="17" key="1">
    <citation type="submission" date="2025-08" db="UniProtKB">
        <authorList>
            <consortium name="RefSeq"/>
        </authorList>
    </citation>
    <scope>IDENTIFICATION</scope>
</reference>
<feature type="domain" description="Tubulin/FtsZ GTPase" evidence="15">
    <location>
        <begin position="47"/>
        <end position="248"/>
    </location>
</feature>
<dbReference type="GeneID" id="106811315"/>
<dbReference type="Gene3D" id="3.40.50.1440">
    <property type="entry name" value="Tubulin/FtsZ, GTPase domain"/>
    <property type="match status" value="1"/>
</dbReference>
<dbReference type="InterPro" id="IPR003008">
    <property type="entry name" value="Tubulin_FtsZ_GTPase"/>
</dbReference>
<dbReference type="Proteomes" id="UP000695022">
    <property type="component" value="Unplaced"/>
</dbReference>
<evidence type="ECO:0000256" key="8">
    <source>
        <dbReference type="ARBA" id="ARBA00022794"/>
    </source>
</evidence>
<evidence type="ECO:0000313" key="17">
    <source>
        <dbReference type="RefSeq" id="XP_014670376.1"/>
    </source>
</evidence>
<keyword evidence="6 14" id="KW-0493">Microtubule</keyword>
<dbReference type="Gene3D" id="1.10.287.600">
    <property type="entry name" value="Helix hairpin bin"/>
    <property type="match status" value="1"/>
</dbReference>
<evidence type="ECO:0000256" key="11">
    <source>
        <dbReference type="ARBA" id="ARBA00023273"/>
    </source>
</evidence>
<keyword evidence="10" id="KW-0539">Nucleus</keyword>
<dbReference type="SUPFAM" id="SSF55307">
    <property type="entry name" value="Tubulin C-terminal domain-like"/>
    <property type="match status" value="1"/>
</dbReference>
<evidence type="ECO:0000256" key="4">
    <source>
        <dbReference type="ARBA" id="ARBA00009636"/>
    </source>
</evidence>
<evidence type="ECO:0000256" key="9">
    <source>
        <dbReference type="ARBA" id="ARBA00023134"/>
    </source>
</evidence>
<dbReference type="InterPro" id="IPR002967">
    <property type="entry name" value="Delta_tubulin"/>
</dbReference>
<evidence type="ECO:0000256" key="5">
    <source>
        <dbReference type="ARBA" id="ARBA00014184"/>
    </source>
</evidence>
<dbReference type="InterPro" id="IPR023123">
    <property type="entry name" value="Tubulin_C"/>
</dbReference>
<evidence type="ECO:0000313" key="16">
    <source>
        <dbReference type="Proteomes" id="UP000695022"/>
    </source>
</evidence>